<comment type="similarity">
    <text evidence="1">Belongs to the arrestin family.</text>
</comment>
<dbReference type="InterPro" id="IPR011021">
    <property type="entry name" value="Arrestin-like_N"/>
</dbReference>
<evidence type="ECO:0000256" key="2">
    <source>
        <dbReference type="SAM" id="MobiDB-lite"/>
    </source>
</evidence>
<protein>
    <submittedName>
        <fullName evidence="4">Putative arrestin domain-containing protein 2-like</fullName>
    </submittedName>
</protein>
<dbReference type="Pfam" id="PF00339">
    <property type="entry name" value="Arrestin_N"/>
    <property type="match status" value="1"/>
</dbReference>
<dbReference type="SUPFAM" id="SSF81296">
    <property type="entry name" value="E set domains"/>
    <property type="match status" value="2"/>
</dbReference>
<dbReference type="PANTHER" id="PTHR11188:SF176">
    <property type="entry name" value="ARRESTIN DOMAIN-CONTAINING PROTEIN 1"/>
    <property type="match status" value="1"/>
</dbReference>
<dbReference type="GO" id="GO:0015031">
    <property type="term" value="P:protein transport"/>
    <property type="evidence" value="ECO:0007669"/>
    <property type="project" value="TreeGrafter"/>
</dbReference>
<dbReference type="SMART" id="SM01017">
    <property type="entry name" value="Arrestin_C"/>
    <property type="match status" value="1"/>
</dbReference>
<accession>A0A2G8K5H4</accession>
<feature type="domain" description="Arrestin C-terminal-like" evidence="3">
    <location>
        <begin position="157"/>
        <end position="287"/>
    </location>
</feature>
<organism evidence="4 5">
    <name type="scientific">Stichopus japonicus</name>
    <name type="common">Sea cucumber</name>
    <dbReference type="NCBI Taxonomy" id="307972"/>
    <lineage>
        <taxon>Eukaryota</taxon>
        <taxon>Metazoa</taxon>
        <taxon>Echinodermata</taxon>
        <taxon>Eleutherozoa</taxon>
        <taxon>Echinozoa</taxon>
        <taxon>Holothuroidea</taxon>
        <taxon>Aspidochirotacea</taxon>
        <taxon>Aspidochirotida</taxon>
        <taxon>Stichopodidae</taxon>
        <taxon>Apostichopus</taxon>
    </lineage>
</organism>
<keyword evidence="5" id="KW-1185">Reference proteome</keyword>
<feature type="region of interest" description="Disordered" evidence="2">
    <location>
        <begin position="385"/>
        <end position="419"/>
    </location>
</feature>
<dbReference type="PANTHER" id="PTHR11188">
    <property type="entry name" value="ARRESTIN DOMAIN CONTAINING PROTEIN"/>
    <property type="match status" value="1"/>
</dbReference>
<evidence type="ECO:0000313" key="5">
    <source>
        <dbReference type="Proteomes" id="UP000230750"/>
    </source>
</evidence>
<evidence type="ECO:0000313" key="4">
    <source>
        <dbReference type="EMBL" id="PIK43261.1"/>
    </source>
</evidence>
<gene>
    <name evidence="4" type="ORF">BSL78_19899</name>
</gene>
<proteinExistence type="inferred from homology"/>
<dbReference type="InterPro" id="IPR050357">
    <property type="entry name" value="Arrestin_domain-protein"/>
</dbReference>
<name>A0A2G8K5H4_STIJA</name>
<evidence type="ECO:0000256" key="1">
    <source>
        <dbReference type="ARBA" id="ARBA00005298"/>
    </source>
</evidence>
<evidence type="ECO:0000259" key="3">
    <source>
        <dbReference type="SMART" id="SM01017"/>
    </source>
</evidence>
<feature type="compositionally biased region" description="Polar residues" evidence="2">
    <location>
        <begin position="385"/>
        <end position="400"/>
    </location>
</feature>
<dbReference type="AlphaFoldDB" id="A0A2G8K5H4"/>
<comment type="caution">
    <text evidence="4">The sequence shown here is derived from an EMBL/GenBank/DDBJ whole genome shotgun (WGS) entry which is preliminary data.</text>
</comment>
<dbReference type="STRING" id="307972.A0A2G8K5H4"/>
<sequence>MHHITNVVILFQYPGIRVSLRGEARTQWREKLPPVAFRSRRGALVRSVDPFLCHRMTVWGKEPEDDSEIPLLQAGQYNFPFKFILPNQPALPCSFECGRFACIRFYVQATIDISWAVDPVAERYFSFLGNELDVNLTKYTKPVQASDRKSMRWRCRSSGPIALKAEMQRSAYCSGEYINIRTRLENNSDKTMKLRVKLLQNVDIMAGTTKKHTRKGSYEVLSYTSPPVLPEQEFILQTARMLQIPILPPTIDCQLIRVRYVIKVSLLVDEKPELNILFPTVIGNVPFKGKENSQRQISYVSTFVPFCLVYVLLLYGDGKNGAFIGGLYRNSSRGIPNGNTIHDGINGSVPKIVPHTRGKEQLLPIHMDSFNSEIEESITISNQSASSVTKVTTRSPAQNLSTKTSSGGSSSTPESLQNSRESIINATERINGFAGIENKGFANSTDELSKLMYWFIQKFMRKICVKLQLRDPQPKQMV</sequence>
<dbReference type="InterPro" id="IPR014752">
    <property type="entry name" value="Arrestin-like_C"/>
</dbReference>
<feature type="compositionally biased region" description="Low complexity" evidence="2">
    <location>
        <begin position="401"/>
        <end position="412"/>
    </location>
</feature>
<dbReference type="Pfam" id="PF02752">
    <property type="entry name" value="Arrestin_C"/>
    <property type="match status" value="1"/>
</dbReference>
<reference evidence="4 5" key="1">
    <citation type="journal article" date="2017" name="PLoS Biol.">
        <title>The sea cucumber genome provides insights into morphological evolution and visceral regeneration.</title>
        <authorList>
            <person name="Zhang X."/>
            <person name="Sun L."/>
            <person name="Yuan J."/>
            <person name="Sun Y."/>
            <person name="Gao Y."/>
            <person name="Zhang L."/>
            <person name="Li S."/>
            <person name="Dai H."/>
            <person name="Hamel J.F."/>
            <person name="Liu C."/>
            <person name="Yu Y."/>
            <person name="Liu S."/>
            <person name="Lin W."/>
            <person name="Guo K."/>
            <person name="Jin S."/>
            <person name="Xu P."/>
            <person name="Storey K.B."/>
            <person name="Huan P."/>
            <person name="Zhang T."/>
            <person name="Zhou Y."/>
            <person name="Zhang J."/>
            <person name="Lin C."/>
            <person name="Li X."/>
            <person name="Xing L."/>
            <person name="Huo D."/>
            <person name="Sun M."/>
            <person name="Wang L."/>
            <person name="Mercier A."/>
            <person name="Li F."/>
            <person name="Yang H."/>
            <person name="Xiang J."/>
        </authorList>
    </citation>
    <scope>NUCLEOTIDE SEQUENCE [LARGE SCALE GENOMIC DNA]</scope>
    <source>
        <strain evidence="4">Shaxun</strain>
        <tissue evidence="4">Muscle</tissue>
    </source>
</reference>
<dbReference type="Proteomes" id="UP000230750">
    <property type="component" value="Unassembled WGS sequence"/>
</dbReference>
<dbReference type="InterPro" id="IPR011022">
    <property type="entry name" value="Arrestin_C-like"/>
</dbReference>
<dbReference type="Gene3D" id="2.60.40.640">
    <property type="match status" value="2"/>
</dbReference>
<dbReference type="GO" id="GO:0005737">
    <property type="term" value="C:cytoplasm"/>
    <property type="evidence" value="ECO:0007669"/>
    <property type="project" value="TreeGrafter"/>
</dbReference>
<dbReference type="EMBL" id="MRZV01000864">
    <property type="protein sequence ID" value="PIK43261.1"/>
    <property type="molecule type" value="Genomic_DNA"/>
</dbReference>
<dbReference type="InterPro" id="IPR014756">
    <property type="entry name" value="Ig_E-set"/>
</dbReference>
<dbReference type="OrthoDB" id="2333384at2759"/>